<dbReference type="Pfam" id="PF22461">
    <property type="entry name" value="SLBB_2"/>
    <property type="match status" value="1"/>
</dbReference>
<protein>
    <recommendedName>
        <fullName evidence="21">Soluble ligand binding domain-containing protein</fullName>
    </recommendedName>
</protein>
<dbReference type="GO" id="GO:0006811">
    <property type="term" value="P:monoatomic ion transport"/>
    <property type="evidence" value="ECO:0007669"/>
    <property type="project" value="UniProtKB-KW"/>
</dbReference>
<evidence type="ECO:0000256" key="7">
    <source>
        <dbReference type="ARBA" id="ARBA00022729"/>
    </source>
</evidence>
<evidence type="ECO:0008006" key="21">
    <source>
        <dbReference type="Google" id="ProtNLM"/>
    </source>
</evidence>
<evidence type="ECO:0000256" key="9">
    <source>
        <dbReference type="ARBA" id="ARBA00023065"/>
    </source>
</evidence>
<dbReference type="PANTHER" id="PTHR33619">
    <property type="entry name" value="POLYSACCHARIDE EXPORT PROTEIN GFCE-RELATED"/>
    <property type="match status" value="1"/>
</dbReference>
<evidence type="ECO:0000256" key="4">
    <source>
        <dbReference type="ARBA" id="ARBA00022452"/>
    </source>
</evidence>
<keyword evidence="4" id="KW-1134">Transmembrane beta strand</keyword>
<dbReference type="EMBL" id="ADLE01000008">
    <property type="protein sequence ID" value="EJZ64505.1"/>
    <property type="molecule type" value="Genomic_DNA"/>
</dbReference>
<feature type="domain" description="Polysaccharide export protein N-terminal" evidence="17">
    <location>
        <begin position="42"/>
        <end position="138"/>
    </location>
</feature>
<keyword evidence="13" id="KW-0998">Cell outer membrane</keyword>
<keyword evidence="8" id="KW-0625">Polysaccharide transport</keyword>
<gene>
    <name evidence="19" type="ORF">HMPREF9448_00982</name>
</gene>
<dbReference type="Proteomes" id="UP000006044">
    <property type="component" value="Unassembled WGS sequence"/>
</dbReference>
<evidence type="ECO:0000256" key="11">
    <source>
        <dbReference type="ARBA" id="ARBA00023136"/>
    </source>
</evidence>
<evidence type="ECO:0000256" key="13">
    <source>
        <dbReference type="ARBA" id="ARBA00023237"/>
    </source>
</evidence>
<evidence type="ECO:0000256" key="6">
    <source>
        <dbReference type="ARBA" id="ARBA00022692"/>
    </source>
</evidence>
<keyword evidence="9" id="KW-0406">Ion transport</keyword>
<dbReference type="PROSITE" id="PS51257">
    <property type="entry name" value="PROKAR_LIPOPROTEIN"/>
    <property type="match status" value="1"/>
</dbReference>
<reference evidence="19 20" key="1">
    <citation type="submission" date="2012-08" db="EMBL/GenBank/DDBJ databases">
        <title>The Genome Sequence of Barnesiella intestinihominis YIT 11860.</title>
        <authorList>
            <consortium name="The Broad Institute Genome Sequencing Platform"/>
            <person name="Earl A."/>
            <person name="Ward D."/>
            <person name="Feldgarden M."/>
            <person name="Gevers D."/>
            <person name="Morotomi M."/>
            <person name="Walker B."/>
            <person name="Young S.K."/>
            <person name="Zeng Q."/>
            <person name="Gargeya S."/>
            <person name="Fitzgerald M."/>
            <person name="Haas B."/>
            <person name="Abouelleil A."/>
            <person name="Alvarado L."/>
            <person name="Arachchi H.M."/>
            <person name="Berlin A.M."/>
            <person name="Chapman S.B."/>
            <person name="Goldberg J."/>
            <person name="Griggs A."/>
            <person name="Gujja S."/>
            <person name="Hansen M."/>
            <person name="Howarth C."/>
            <person name="Imamovic A."/>
            <person name="Larimer J."/>
            <person name="McCowen C."/>
            <person name="Montmayeur A."/>
            <person name="Murphy C."/>
            <person name="Neiman D."/>
            <person name="Pearson M."/>
            <person name="Priest M."/>
            <person name="Roberts A."/>
            <person name="Saif S."/>
            <person name="Shea T."/>
            <person name="Sisk P."/>
            <person name="Sykes S."/>
            <person name="Wortman J."/>
            <person name="Nusbaum C."/>
            <person name="Birren B."/>
        </authorList>
    </citation>
    <scope>NUCLEOTIDE SEQUENCE [LARGE SCALE GENOMIC DNA]</scope>
    <source>
        <strain evidence="19 20">YIT 11860</strain>
    </source>
</reference>
<feature type="domain" description="SLBB" evidence="18">
    <location>
        <begin position="143"/>
        <end position="222"/>
    </location>
</feature>
<comment type="similarity">
    <text evidence="2">Belongs to the BexD/CtrA/VexA family.</text>
</comment>
<dbReference type="OrthoDB" id="662756at2"/>
<evidence type="ECO:0000256" key="5">
    <source>
        <dbReference type="ARBA" id="ARBA00022597"/>
    </source>
</evidence>
<evidence type="ECO:0000256" key="2">
    <source>
        <dbReference type="ARBA" id="ARBA00009450"/>
    </source>
</evidence>
<keyword evidence="15" id="KW-1133">Transmembrane helix</keyword>
<keyword evidence="7 16" id="KW-0732">Signal</keyword>
<dbReference type="InterPro" id="IPR003715">
    <property type="entry name" value="Poly_export_N"/>
</dbReference>
<proteinExistence type="inferred from homology"/>
<dbReference type="HOGENOM" id="CLU_038343_1_0_10"/>
<evidence type="ECO:0000256" key="15">
    <source>
        <dbReference type="SAM" id="Phobius"/>
    </source>
</evidence>
<keyword evidence="5" id="KW-0762">Sugar transport</keyword>
<dbReference type="RefSeq" id="WP_008861473.1">
    <property type="nucleotide sequence ID" value="NZ_JH815204.1"/>
</dbReference>
<dbReference type="PATRIC" id="fig|742726.3.peg.1046"/>
<dbReference type="GO" id="GO:0009279">
    <property type="term" value="C:cell outer membrane"/>
    <property type="evidence" value="ECO:0007669"/>
    <property type="project" value="UniProtKB-SubCell"/>
</dbReference>
<evidence type="ECO:0000256" key="1">
    <source>
        <dbReference type="ARBA" id="ARBA00004571"/>
    </source>
</evidence>
<evidence type="ECO:0000256" key="8">
    <source>
        <dbReference type="ARBA" id="ARBA00023047"/>
    </source>
</evidence>
<dbReference type="GO" id="GO:0046930">
    <property type="term" value="C:pore complex"/>
    <property type="evidence" value="ECO:0007669"/>
    <property type="project" value="UniProtKB-KW"/>
</dbReference>
<dbReference type="PANTHER" id="PTHR33619:SF3">
    <property type="entry name" value="POLYSACCHARIDE EXPORT PROTEIN GFCE-RELATED"/>
    <property type="match status" value="1"/>
</dbReference>
<feature type="transmembrane region" description="Helical" evidence="15">
    <location>
        <begin position="240"/>
        <end position="264"/>
    </location>
</feature>
<dbReference type="AlphaFoldDB" id="K0XL35"/>
<evidence type="ECO:0000256" key="10">
    <source>
        <dbReference type="ARBA" id="ARBA00023114"/>
    </source>
</evidence>
<dbReference type="InterPro" id="IPR049712">
    <property type="entry name" value="Poly_export"/>
</dbReference>
<dbReference type="InterPro" id="IPR054765">
    <property type="entry name" value="SLBB_dom"/>
</dbReference>
<keyword evidence="11 15" id="KW-0472">Membrane</keyword>
<evidence type="ECO:0000256" key="16">
    <source>
        <dbReference type="SAM" id="SignalP"/>
    </source>
</evidence>
<dbReference type="GO" id="GO:0015159">
    <property type="term" value="F:polysaccharide transmembrane transporter activity"/>
    <property type="evidence" value="ECO:0007669"/>
    <property type="project" value="InterPro"/>
</dbReference>
<evidence type="ECO:0000313" key="20">
    <source>
        <dbReference type="Proteomes" id="UP000006044"/>
    </source>
</evidence>
<evidence type="ECO:0000256" key="12">
    <source>
        <dbReference type="ARBA" id="ARBA00023139"/>
    </source>
</evidence>
<dbReference type="Gene3D" id="3.30.1950.10">
    <property type="entry name" value="wza like domain"/>
    <property type="match status" value="1"/>
</dbReference>
<evidence type="ECO:0000256" key="3">
    <source>
        <dbReference type="ARBA" id="ARBA00022448"/>
    </source>
</evidence>
<dbReference type="GeneID" id="77848286"/>
<keyword evidence="6 15" id="KW-0812">Transmembrane</keyword>
<evidence type="ECO:0000259" key="17">
    <source>
        <dbReference type="Pfam" id="PF02563"/>
    </source>
</evidence>
<dbReference type="eggNOG" id="COG1596">
    <property type="taxonomic scope" value="Bacteria"/>
</dbReference>
<dbReference type="Gene3D" id="3.10.560.10">
    <property type="entry name" value="Outer membrane lipoprotein wza domain like"/>
    <property type="match status" value="1"/>
</dbReference>
<evidence type="ECO:0000313" key="19">
    <source>
        <dbReference type="EMBL" id="EJZ64505.1"/>
    </source>
</evidence>
<feature type="signal peptide" evidence="16">
    <location>
        <begin position="1"/>
        <end position="26"/>
    </location>
</feature>
<dbReference type="Pfam" id="PF02563">
    <property type="entry name" value="Poly_export"/>
    <property type="match status" value="1"/>
</dbReference>
<feature type="chain" id="PRO_5003844180" description="Soluble ligand binding domain-containing protein" evidence="16">
    <location>
        <begin position="27"/>
        <end position="265"/>
    </location>
</feature>
<evidence type="ECO:0000256" key="14">
    <source>
        <dbReference type="ARBA" id="ARBA00023288"/>
    </source>
</evidence>
<accession>K0XL35</accession>
<dbReference type="STRING" id="742726.HMPREF9448_00982"/>
<keyword evidence="3" id="KW-0813">Transport</keyword>
<keyword evidence="20" id="KW-1185">Reference proteome</keyword>
<organism evidence="19 20">
    <name type="scientific">Barnesiella intestinihominis YIT 11860</name>
    <dbReference type="NCBI Taxonomy" id="742726"/>
    <lineage>
        <taxon>Bacteria</taxon>
        <taxon>Pseudomonadati</taxon>
        <taxon>Bacteroidota</taxon>
        <taxon>Bacteroidia</taxon>
        <taxon>Bacteroidales</taxon>
        <taxon>Barnesiellaceae</taxon>
        <taxon>Barnesiella</taxon>
    </lineage>
</organism>
<keyword evidence="10" id="KW-0626">Porin</keyword>
<dbReference type="GO" id="GO:0015288">
    <property type="term" value="F:porin activity"/>
    <property type="evidence" value="ECO:0007669"/>
    <property type="project" value="UniProtKB-KW"/>
</dbReference>
<keyword evidence="14" id="KW-0449">Lipoprotein</keyword>
<name>K0XL35_9BACT</name>
<keyword evidence="12" id="KW-0564">Palmitate</keyword>
<sequence>MKINVLSAIVLLLVVSSCSTSKTAYFENLDIEEMSGKMDVGNYELRIAPDDMLSITVSSVVPDAAAPYNLPAVSYSEPGKQELTIVPNLQVYTVDKNGYIYFPIVGRIRAEGMTRNELSKFIEDKIRPELKDPFVLVQFMNFKVVVLGEVKTPGQISVQTERMSILDAIGAAGDLTIYGERKNVLLMREENGKRIFHRFDLTDQSLFESPYFYLRQNDVVYVMPNKAQRNNSNYNQLAQYRISVVGTVVSAISVLASLAIALFIK</sequence>
<comment type="subcellular location">
    <subcellularLocation>
        <location evidence="1">Cell outer membrane</location>
        <topology evidence="1">Multi-pass membrane protein</topology>
    </subcellularLocation>
</comment>
<comment type="caution">
    <text evidence="19">The sequence shown here is derived from an EMBL/GenBank/DDBJ whole genome shotgun (WGS) entry which is preliminary data.</text>
</comment>
<evidence type="ECO:0000259" key="18">
    <source>
        <dbReference type="Pfam" id="PF22461"/>
    </source>
</evidence>